<feature type="compositionally biased region" description="Basic and acidic residues" evidence="1">
    <location>
        <begin position="232"/>
        <end position="246"/>
    </location>
</feature>
<accession>A0A6L2L8J8</accession>
<protein>
    <submittedName>
        <fullName evidence="2">Uncharacterized protein</fullName>
    </submittedName>
</protein>
<dbReference type="EMBL" id="BKCJ010003666">
    <property type="protein sequence ID" value="GEU56464.1"/>
    <property type="molecule type" value="Genomic_DNA"/>
</dbReference>
<dbReference type="AlphaFoldDB" id="A0A6L2L8J8"/>
<feature type="compositionally biased region" description="Acidic residues" evidence="1">
    <location>
        <begin position="116"/>
        <end position="141"/>
    </location>
</feature>
<feature type="compositionally biased region" description="Basic and acidic residues" evidence="1">
    <location>
        <begin position="142"/>
        <end position="162"/>
    </location>
</feature>
<proteinExistence type="predicted"/>
<evidence type="ECO:0000313" key="2">
    <source>
        <dbReference type="EMBL" id="GEU56464.1"/>
    </source>
</evidence>
<organism evidence="2">
    <name type="scientific">Tanacetum cinerariifolium</name>
    <name type="common">Dalmatian daisy</name>
    <name type="synonym">Chrysanthemum cinerariifolium</name>
    <dbReference type="NCBI Taxonomy" id="118510"/>
    <lineage>
        <taxon>Eukaryota</taxon>
        <taxon>Viridiplantae</taxon>
        <taxon>Streptophyta</taxon>
        <taxon>Embryophyta</taxon>
        <taxon>Tracheophyta</taxon>
        <taxon>Spermatophyta</taxon>
        <taxon>Magnoliopsida</taxon>
        <taxon>eudicotyledons</taxon>
        <taxon>Gunneridae</taxon>
        <taxon>Pentapetalae</taxon>
        <taxon>asterids</taxon>
        <taxon>campanulids</taxon>
        <taxon>Asterales</taxon>
        <taxon>Asteraceae</taxon>
        <taxon>Asteroideae</taxon>
        <taxon>Anthemideae</taxon>
        <taxon>Anthemidinae</taxon>
        <taxon>Tanacetum</taxon>
    </lineage>
</organism>
<name>A0A6L2L8J8_TANCI</name>
<reference evidence="2" key="1">
    <citation type="journal article" date="2019" name="Sci. Rep.">
        <title>Draft genome of Tanacetum cinerariifolium, the natural source of mosquito coil.</title>
        <authorList>
            <person name="Yamashiro T."/>
            <person name="Shiraishi A."/>
            <person name="Satake H."/>
            <person name="Nakayama K."/>
        </authorList>
    </citation>
    <scope>NUCLEOTIDE SEQUENCE</scope>
</reference>
<sequence length="246" mass="27481">MKAAITSKKKSSIFTDDNIILKPDVTLELGKSISRTEAKPYTRGSSKGAGVTPEVLDESTCIFTTSSEGTGIKSWVPNKVKGSFEAKVDFAINWGSKNESDYFKEDTIDKEIEWVSNDEEEEKQDDQEDDDDRIIDIEEATDDVKTNDEFMHDDMDEEMKGAEDDETGKEDEEITDAEKTEAIKGDYQQARKLPPTSSSLSVSFGFDDMDQAAVTADLSIKVKKKHNDQEEDHTAGLDQGKDKKRP</sequence>
<gene>
    <name evidence="2" type="ORF">Tci_028442</name>
</gene>
<feature type="compositionally biased region" description="Acidic residues" evidence="1">
    <location>
        <begin position="163"/>
        <end position="175"/>
    </location>
</feature>
<feature type="region of interest" description="Disordered" evidence="1">
    <location>
        <begin position="222"/>
        <end position="246"/>
    </location>
</feature>
<feature type="region of interest" description="Disordered" evidence="1">
    <location>
        <begin position="113"/>
        <end position="199"/>
    </location>
</feature>
<evidence type="ECO:0000256" key="1">
    <source>
        <dbReference type="SAM" id="MobiDB-lite"/>
    </source>
</evidence>
<comment type="caution">
    <text evidence="2">The sequence shown here is derived from an EMBL/GenBank/DDBJ whole genome shotgun (WGS) entry which is preliminary data.</text>
</comment>